<dbReference type="EMBL" id="BKCJ011465702">
    <property type="protein sequence ID" value="GFD35988.1"/>
    <property type="molecule type" value="Genomic_DNA"/>
</dbReference>
<reference evidence="2" key="1">
    <citation type="journal article" date="2019" name="Sci. Rep.">
        <title>Draft genome of Tanacetum cinerariifolium, the natural source of mosquito coil.</title>
        <authorList>
            <person name="Yamashiro T."/>
            <person name="Shiraishi A."/>
            <person name="Satake H."/>
            <person name="Nakayama K."/>
        </authorList>
    </citation>
    <scope>NUCLEOTIDE SEQUENCE</scope>
</reference>
<dbReference type="AlphaFoldDB" id="A0A699VRB4"/>
<organism evidence="2">
    <name type="scientific">Tanacetum cinerariifolium</name>
    <name type="common">Dalmatian daisy</name>
    <name type="synonym">Chrysanthemum cinerariifolium</name>
    <dbReference type="NCBI Taxonomy" id="118510"/>
    <lineage>
        <taxon>Eukaryota</taxon>
        <taxon>Viridiplantae</taxon>
        <taxon>Streptophyta</taxon>
        <taxon>Embryophyta</taxon>
        <taxon>Tracheophyta</taxon>
        <taxon>Spermatophyta</taxon>
        <taxon>Magnoliopsida</taxon>
        <taxon>eudicotyledons</taxon>
        <taxon>Gunneridae</taxon>
        <taxon>Pentapetalae</taxon>
        <taxon>asterids</taxon>
        <taxon>campanulids</taxon>
        <taxon>Asterales</taxon>
        <taxon>Asteraceae</taxon>
        <taxon>Asteroideae</taxon>
        <taxon>Anthemideae</taxon>
        <taxon>Anthemidinae</taxon>
        <taxon>Tanacetum</taxon>
    </lineage>
</organism>
<protein>
    <submittedName>
        <fullName evidence="2">Uncharacterized protein</fullName>
    </submittedName>
</protein>
<sequence length="95" mass="10305">TKLGNRVAVRKRWQAVRAGATQQKQAARRRHRGRRAHAALFASLRAAGAAVPGHHAAGGRAGGAGVSAPRQHRARGYHRRYRAEYGRVVCLRGPP</sequence>
<comment type="caution">
    <text evidence="2">The sequence shown here is derived from an EMBL/GenBank/DDBJ whole genome shotgun (WGS) entry which is preliminary data.</text>
</comment>
<feature type="compositionally biased region" description="Basic residues" evidence="1">
    <location>
        <begin position="70"/>
        <end position="79"/>
    </location>
</feature>
<feature type="non-terminal residue" evidence="2">
    <location>
        <position position="1"/>
    </location>
</feature>
<proteinExistence type="predicted"/>
<feature type="region of interest" description="Disordered" evidence="1">
    <location>
        <begin position="14"/>
        <end position="34"/>
    </location>
</feature>
<gene>
    <name evidence="2" type="ORF">Tci_907957</name>
</gene>
<evidence type="ECO:0000313" key="2">
    <source>
        <dbReference type="EMBL" id="GFD35988.1"/>
    </source>
</evidence>
<feature type="region of interest" description="Disordered" evidence="1">
    <location>
        <begin position="52"/>
        <end position="79"/>
    </location>
</feature>
<accession>A0A699VRB4</accession>
<name>A0A699VRB4_TANCI</name>
<evidence type="ECO:0000256" key="1">
    <source>
        <dbReference type="SAM" id="MobiDB-lite"/>
    </source>
</evidence>